<evidence type="ECO:0000313" key="1">
    <source>
        <dbReference type="EnsemblPlants" id="AVESA.00010b.r2.5DG0952960.1.CDS"/>
    </source>
</evidence>
<dbReference type="EnsemblPlants" id="AVESA.00010b.r2.5DG0952960.1">
    <property type="protein sequence ID" value="AVESA.00010b.r2.5DG0952960.1.CDS"/>
    <property type="gene ID" value="AVESA.00010b.r2.5DG0952960"/>
</dbReference>
<organism evidence="1 2">
    <name type="scientific">Avena sativa</name>
    <name type="common">Oat</name>
    <dbReference type="NCBI Taxonomy" id="4498"/>
    <lineage>
        <taxon>Eukaryota</taxon>
        <taxon>Viridiplantae</taxon>
        <taxon>Streptophyta</taxon>
        <taxon>Embryophyta</taxon>
        <taxon>Tracheophyta</taxon>
        <taxon>Spermatophyta</taxon>
        <taxon>Magnoliopsida</taxon>
        <taxon>Liliopsida</taxon>
        <taxon>Poales</taxon>
        <taxon>Poaceae</taxon>
        <taxon>BOP clade</taxon>
        <taxon>Pooideae</taxon>
        <taxon>Poodae</taxon>
        <taxon>Poeae</taxon>
        <taxon>Poeae Chloroplast Group 1 (Aveneae type)</taxon>
        <taxon>Aveninae</taxon>
        <taxon>Avena</taxon>
    </lineage>
</organism>
<evidence type="ECO:0000313" key="2">
    <source>
        <dbReference type="Proteomes" id="UP001732700"/>
    </source>
</evidence>
<accession>A0ACD5Y729</accession>
<name>A0ACD5Y729_AVESA</name>
<sequence>MALLALRPGHHRLLHAPPAQRRRSQRLLVSCSASQVSAGAAAALVWFKHDLRVDDHPGLVAACAERRRPVVPLYVFDRRILAGYSDTMLELLLFALKDLKSTLKLQQSDLLIALGNAEDVVLKLANEVQAGVIYTEEEVEHSVHTVLANVESSLSNGSFTRGNPPEMEVWSAPLYNYKSLRELSASRDQFLKEKLPMTIPLSCPTFPALNVGLDTGSLPTLDELKVFLKESRTPQDDWVPIMSMPARSILKDILSQRKIKSNVTLSVSDGGNIEDITTNADASGRRIKDSFFASVSSLEVRGGTDIALDALAAFLKYLEGTGKASWQELHDKVRFAETRDGASFYTLFGAAIQLGVISRRRVYQETIQYERDRNAGFLSPFGYSTPTVTSAVDAICSLEWSWLLASKSQLCIEGKYPLKFWRWKGYLIQIRTPLCRWVIILYTSQLASYRLTRLPNETCKIEASIHKGCTAQVHIIFFRKLKQGENDLFPPAQIRFWAITLLGFGRSEKPNVDYSELLWSELLRDFIVDVVSEPVHLVGNSIGGYICAIAAGLWPSLANSLVLLNSAGSVVPSYSFIPLSKEGRSSWLSRLQARLILLFLRSRAGGILKKYYPTRTERVDKPLVDEIIRASYDPGATTVIESIFNFNLSIPLNFLFDSFGGNILVIQGMKDPLTKSESFVSMLREHCSKVQIRELNAGHAPHDEVPDQVNSLLSEWMKVKETELKPALEKSKAI</sequence>
<reference evidence="1" key="2">
    <citation type="submission" date="2025-09" db="UniProtKB">
        <authorList>
            <consortium name="EnsemblPlants"/>
        </authorList>
    </citation>
    <scope>IDENTIFICATION</scope>
</reference>
<dbReference type="Proteomes" id="UP001732700">
    <property type="component" value="Chromosome 5D"/>
</dbReference>
<keyword evidence="2" id="KW-1185">Reference proteome</keyword>
<proteinExistence type="predicted"/>
<reference evidence="1" key="1">
    <citation type="submission" date="2021-05" db="EMBL/GenBank/DDBJ databases">
        <authorList>
            <person name="Scholz U."/>
            <person name="Mascher M."/>
            <person name="Fiebig A."/>
        </authorList>
    </citation>
    <scope>NUCLEOTIDE SEQUENCE [LARGE SCALE GENOMIC DNA]</scope>
</reference>
<protein>
    <submittedName>
        <fullName evidence="1">Uncharacterized protein</fullName>
    </submittedName>
</protein>